<dbReference type="Proteomes" id="UP000075881">
    <property type="component" value="Unassembled WGS sequence"/>
</dbReference>
<protein>
    <submittedName>
        <fullName evidence="1">Uncharacterized protein</fullName>
    </submittedName>
</protein>
<dbReference type="VEuPathDB" id="VectorBase:ACHR014057"/>
<reference evidence="2" key="1">
    <citation type="submission" date="2013-03" db="EMBL/GenBank/DDBJ databases">
        <title>The Genome Sequence of Anopheles christyi ACHKN1017.</title>
        <authorList>
            <consortium name="The Broad Institute Genomics Platform"/>
            <person name="Neafsey D.E."/>
            <person name="Besansky N."/>
            <person name="Walker B."/>
            <person name="Young S.K."/>
            <person name="Zeng Q."/>
            <person name="Gargeya S."/>
            <person name="Fitzgerald M."/>
            <person name="Haas B."/>
            <person name="Abouelleil A."/>
            <person name="Allen A.W."/>
            <person name="Alvarado L."/>
            <person name="Arachchi H.M."/>
            <person name="Berlin A.M."/>
            <person name="Chapman S.B."/>
            <person name="Gainer-Dewar J."/>
            <person name="Goldberg J."/>
            <person name="Griggs A."/>
            <person name="Gujja S."/>
            <person name="Hansen M."/>
            <person name="Howarth C."/>
            <person name="Imamovic A."/>
            <person name="Ireland A."/>
            <person name="Larimer J."/>
            <person name="McCowan C."/>
            <person name="Murphy C."/>
            <person name="Pearson M."/>
            <person name="Poon T.W."/>
            <person name="Priest M."/>
            <person name="Roberts A."/>
            <person name="Saif S."/>
            <person name="Shea T."/>
            <person name="Sisk P."/>
            <person name="Sykes S."/>
            <person name="Wortman J."/>
            <person name="Nusbaum C."/>
            <person name="Birren B."/>
        </authorList>
    </citation>
    <scope>NUCLEOTIDE SEQUENCE [LARGE SCALE GENOMIC DNA]</scope>
    <source>
        <strain evidence="2">ACHKN1017</strain>
    </source>
</reference>
<proteinExistence type="predicted"/>
<evidence type="ECO:0000313" key="1">
    <source>
        <dbReference type="EnsemblMetazoa" id="ACHR014057-PA"/>
    </source>
</evidence>
<accession>A0A182KHU8</accession>
<evidence type="ECO:0000313" key="2">
    <source>
        <dbReference type="Proteomes" id="UP000075881"/>
    </source>
</evidence>
<name>A0A182KHU8_9DIPT</name>
<organism evidence="1 2">
    <name type="scientific">Anopheles christyi</name>
    <dbReference type="NCBI Taxonomy" id="43041"/>
    <lineage>
        <taxon>Eukaryota</taxon>
        <taxon>Metazoa</taxon>
        <taxon>Ecdysozoa</taxon>
        <taxon>Arthropoda</taxon>
        <taxon>Hexapoda</taxon>
        <taxon>Insecta</taxon>
        <taxon>Pterygota</taxon>
        <taxon>Neoptera</taxon>
        <taxon>Endopterygota</taxon>
        <taxon>Diptera</taxon>
        <taxon>Nematocera</taxon>
        <taxon>Culicoidea</taxon>
        <taxon>Culicidae</taxon>
        <taxon>Anophelinae</taxon>
        <taxon>Anopheles</taxon>
    </lineage>
</organism>
<dbReference type="AlphaFoldDB" id="A0A182KHU8"/>
<keyword evidence="2" id="KW-1185">Reference proteome</keyword>
<reference evidence="1" key="2">
    <citation type="submission" date="2020-05" db="UniProtKB">
        <authorList>
            <consortium name="EnsemblMetazoa"/>
        </authorList>
    </citation>
    <scope>IDENTIFICATION</scope>
    <source>
        <strain evidence="1">ACHKN1017</strain>
    </source>
</reference>
<sequence>MFNVFLNYRHIQRWRDGVEVELIHHSKRDFVGKIEFPRTLKDDPSSVPYVTVIAFERRRQCIRQLQSKLVNLTSRCHNDRIV</sequence>
<dbReference type="EnsemblMetazoa" id="ACHR014057-RA">
    <property type="protein sequence ID" value="ACHR014057-PA"/>
    <property type="gene ID" value="ACHR014057"/>
</dbReference>